<feature type="domain" description="Haemolysin activator HlyB C-terminal" evidence="4">
    <location>
        <begin position="218"/>
        <end position="520"/>
    </location>
</feature>
<name>A0A3B1DMJ4_9ZZZZ</name>
<dbReference type="GO" id="GO:0008320">
    <property type="term" value="F:protein transmembrane transporter activity"/>
    <property type="evidence" value="ECO:0007669"/>
    <property type="project" value="TreeGrafter"/>
</dbReference>
<sequence length="558" mass="62555">MFKNPLFIILFSFLILTHSISIYAQNQQGGITPGATTQRIDDDRNEIEKQRIIQQLKEQDPVVLENATLEPLQEKLDERKLIAIKSITVTESQILLPESITSITQDYIGKKISIKDLYAIVEQINGLYKVKGVISAKAILPPQSIKDGVIDIQLIEAKVYKINIEGNNSTRFSFIRDRIELTAQDLLDIKKLERNLIRFNSLYDVKLRTALSPGEEVGTTNIDITAQEPPKYSALTFVDNAGREEIGLYRIGGYATHRSVFGLRDAMTIGVVVSEGTRNLFTSYEIPVSTKGTKVGISFDYSNTNLVSGVLQDINVEGDFFNVSIFANHPIITGEKMTVKGLVSFNWKKSTNAFENLFTFEGKVYSLAGGVDGVLFLDKGYVYNRHMLTGSFNDFSNGDRTFLRYNGDLDWQSSWYKNVRLGVKGKLQLASDELIPSSEQFQLGGVSSIRGYPEGMLVGDNGYAFMTQISIPVEWMNKIPKVKNFRSFVFTDFGQIFILVNDAVINQNQDFIAGVGGGISYDFWKNLSGKVTLGVPIVSHPFNDKDSLRTHFYMQAKF</sequence>
<dbReference type="InterPro" id="IPR013686">
    <property type="entry name" value="Polypept-transport_assoc_ShlB"/>
</dbReference>
<keyword evidence="1" id="KW-0472">Membrane</keyword>
<dbReference type="GO" id="GO:0098046">
    <property type="term" value="C:type V protein secretion system complex"/>
    <property type="evidence" value="ECO:0007669"/>
    <property type="project" value="TreeGrafter"/>
</dbReference>
<dbReference type="InterPro" id="IPR051544">
    <property type="entry name" value="TPS_OM_transporter"/>
</dbReference>
<dbReference type="Pfam" id="PF08479">
    <property type="entry name" value="POTRA_2"/>
    <property type="match status" value="1"/>
</dbReference>
<evidence type="ECO:0000256" key="2">
    <source>
        <dbReference type="ARBA" id="ARBA00022692"/>
    </source>
</evidence>
<keyword evidence="2" id="KW-0812">Transmembrane</keyword>
<organism evidence="6">
    <name type="scientific">hydrothermal vent metagenome</name>
    <dbReference type="NCBI Taxonomy" id="652676"/>
    <lineage>
        <taxon>unclassified sequences</taxon>
        <taxon>metagenomes</taxon>
        <taxon>ecological metagenomes</taxon>
    </lineage>
</organism>
<keyword evidence="3" id="KW-0998">Cell outer membrane</keyword>
<keyword evidence="1" id="KW-1134">Transmembrane beta strand</keyword>
<evidence type="ECO:0000313" key="6">
    <source>
        <dbReference type="EMBL" id="VAX37314.1"/>
    </source>
</evidence>
<dbReference type="Gene3D" id="3.10.20.310">
    <property type="entry name" value="membrane protein fhac"/>
    <property type="match status" value="1"/>
</dbReference>
<accession>A0A3B1DMJ4</accession>
<dbReference type="InterPro" id="IPR005565">
    <property type="entry name" value="Hemolysn_activator_HlyB_C"/>
</dbReference>
<evidence type="ECO:0008006" key="7">
    <source>
        <dbReference type="Google" id="ProtNLM"/>
    </source>
</evidence>
<dbReference type="PANTHER" id="PTHR34597">
    <property type="entry name" value="SLR1661 PROTEIN"/>
    <property type="match status" value="1"/>
</dbReference>
<evidence type="ECO:0000256" key="3">
    <source>
        <dbReference type="ARBA" id="ARBA00023237"/>
    </source>
</evidence>
<evidence type="ECO:0000259" key="4">
    <source>
        <dbReference type="Pfam" id="PF03865"/>
    </source>
</evidence>
<dbReference type="GO" id="GO:0046819">
    <property type="term" value="P:protein secretion by the type V secretion system"/>
    <property type="evidence" value="ECO:0007669"/>
    <property type="project" value="TreeGrafter"/>
</dbReference>
<dbReference type="EMBL" id="UOGJ01000124">
    <property type="protein sequence ID" value="VAX37314.1"/>
    <property type="molecule type" value="Genomic_DNA"/>
</dbReference>
<gene>
    <name evidence="6" type="ORF">MNBD_UNCLBAC01-362</name>
</gene>
<dbReference type="PANTHER" id="PTHR34597:SF1">
    <property type="entry name" value="HEME_HEMOPEXIN TRANSPORTER PROTEIN HUXB"/>
    <property type="match status" value="1"/>
</dbReference>
<evidence type="ECO:0000256" key="1">
    <source>
        <dbReference type="ARBA" id="ARBA00022452"/>
    </source>
</evidence>
<dbReference type="Gene3D" id="2.40.160.50">
    <property type="entry name" value="membrane protein fhac: a member of the omp85/tpsb transporter family"/>
    <property type="match status" value="1"/>
</dbReference>
<feature type="domain" description="Polypeptide-transport-associated ShlB-type" evidence="5">
    <location>
        <begin position="83"/>
        <end position="156"/>
    </location>
</feature>
<reference evidence="6" key="1">
    <citation type="submission" date="2018-06" db="EMBL/GenBank/DDBJ databases">
        <authorList>
            <person name="Zhirakovskaya E."/>
        </authorList>
    </citation>
    <scope>NUCLEOTIDE SEQUENCE</scope>
</reference>
<dbReference type="AlphaFoldDB" id="A0A3B1DMJ4"/>
<protein>
    <recommendedName>
        <fullName evidence="7">Hemolysin activation/secretion protein</fullName>
    </recommendedName>
</protein>
<evidence type="ECO:0000259" key="5">
    <source>
        <dbReference type="Pfam" id="PF08479"/>
    </source>
</evidence>
<proteinExistence type="predicted"/>
<dbReference type="Pfam" id="PF03865">
    <property type="entry name" value="ShlB"/>
    <property type="match status" value="1"/>
</dbReference>